<dbReference type="AlphaFoldDB" id="A0A1H2QCX2"/>
<dbReference type="HAMAP" id="MF_02087">
    <property type="entry name" value="PLP_homeostasis"/>
    <property type="match status" value="1"/>
</dbReference>
<dbReference type="Pfam" id="PF01168">
    <property type="entry name" value="Ala_racemase_N"/>
    <property type="match status" value="1"/>
</dbReference>
<keyword evidence="1 2" id="KW-0663">Pyridoxal phosphate</keyword>
<sequence>MRRMDEDILTSWRVVKGEIDTACRQVNRDPEEINVVTVTKYVDQKRTQEALDAGLLHIGESRVQDAVPKWEALGKRGIWHFIGHLQRNKAKAVVGKFSYLHSLDRFSLAEELSKRCDTVGENIRCFLQVNVAGEESKFGLSPKELPEFAREVSQLPGIQLEGLMTMAPYVENPEEVRPIFRHLRVLRQELRQLDELLLTLPHLSMGMSRDYRVAIEEGATYIRLGSVLVGGGK</sequence>
<comment type="function">
    <text evidence="2">Pyridoxal 5'-phosphate (PLP)-binding protein, which is involved in PLP homeostasis.</text>
</comment>
<organism evidence="6 7">
    <name type="scientific">Marininema mesophilum</name>
    <dbReference type="NCBI Taxonomy" id="1048340"/>
    <lineage>
        <taxon>Bacteria</taxon>
        <taxon>Bacillati</taxon>
        <taxon>Bacillota</taxon>
        <taxon>Bacilli</taxon>
        <taxon>Bacillales</taxon>
        <taxon>Thermoactinomycetaceae</taxon>
        <taxon>Marininema</taxon>
    </lineage>
</organism>
<dbReference type="PANTHER" id="PTHR10146">
    <property type="entry name" value="PROLINE SYNTHETASE CO-TRANSCRIBED BACTERIAL HOMOLOG PROTEIN"/>
    <property type="match status" value="1"/>
</dbReference>
<evidence type="ECO:0000256" key="2">
    <source>
        <dbReference type="HAMAP-Rule" id="MF_02087"/>
    </source>
</evidence>
<name>A0A1H2QCX2_9BACL</name>
<dbReference type="InterPro" id="IPR029066">
    <property type="entry name" value="PLP-binding_barrel"/>
</dbReference>
<feature type="domain" description="Alanine racemase N-terminal" evidence="5">
    <location>
        <begin position="48"/>
        <end position="231"/>
    </location>
</feature>
<evidence type="ECO:0000313" key="6">
    <source>
        <dbReference type="EMBL" id="SDW04972.1"/>
    </source>
</evidence>
<dbReference type="InterPro" id="IPR011078">
    <property type="entry name" value="PyrdxlP_homeostasis"/>
</dbReference>
<evidence type="ECO:0000313" key="7">
    <source>
        <dbReference type="Proteomes" id="UP000198534"/>
    </source>
</evidence>
<dbReference type="PANTHER" id="PTHR10146:SF14">
    <property type="entry name" value="PYRIDOXAL PHOSPHATE HOMEOSTASIS PROTEIN"/>
    <property type="match status" value="1"/>
</dbReference>
<keyword evidence="7" id="KW-1185">Reference proteome</keyword>
<evidence type="ECO:0000256" key="3">
    <source>
        <dbReference type="PIRSR" id="PIRSR004848-1"/>
    </source>
</evidence>
<dbReference type="PROSITE" id="PS01211">
    <property type="entry name" value="UPF0001"/>
    <property type="match status" value="1"/>
</dbReference>
<dbReference type="Proteomes" id="UP000198534">
    <property type="component" value="Unassembled WGS sequence"/>
</dbReference>
<dbReference type="CDD" id="cd00635">
    <property type="entry name" value="PLPDE_III_YBL036c_like"/>
    <property type="match status" value="1"/>
</dbReference>
<dbReference type="InterPro" id="IPR001608">
    <property type="entry name" value="Ala_racemase_N"/>
</dbReference>
<evidence type="ECO:0000256" key="1">
    <source>
        <dbReference type="ARBA" id="ARBA00022898"/>
    </source>
</evidence>
<comment type="cofactor">
    <cofactor evidence="3">
        <name>pyridoxal 5'-phosphate</name>
        <dbReference type="ChEBI" id="CHEBI:597326"/>
    </cofactor>
</comment>
<dbReference type="EMBL" id="FNNQ01000001">
    <property type="protein sequence ID" value="SDW04972.1"/>
    <property type="molecule type" value="Genomic_DNA"/>
</dbReference>
<dbReference type="GO" id="GO:0030170">
    <property type="term" value="F:pyridoxal phosphate binding"/>
    <property type="evidence" value="ECO:0007669"/>
    <property type="project" value="UniProtKB-UniRule"/>
</dbReference>
<dbReference type="NCBIfam" id="TIGR00044">
    <property type="entry name" value="YggS family pyridoxal phosphate-dependent enzyme"/>
    <property type="match status" value="1"/>
</dbReference>
<dbReference type="SUPFAM" id="SSF51419">
    <property type="entry name" value="PLP-binding barrel"/>
    <property type="match status" value="1"/>
</dbReference>
<comment type="similarity">
    <text evidence="2 4">Belongs to the pyridoxal phosphate-binding protein YggS/PROSC family.</text>
</comment>
<evidence type="ECO:0000259" key="5">
    <source>
        <dbReference type="Pfam" id="PF01168"/>
    </source>
</evidence>
<reference evidence="6 7" key="1">
    <citation type="submission" date="2016-10" db="EMBL/GenBank/DDBJ databases">
        <authorList>
            <person name="de Groot N.N."/>
        </authorList>
    </citation>
    <scope>NUCLEOTIDE SEQUENCE [LARGE SCALE GENOMIC DNA]</scope>
    <source>
        <strain evidence="6 7">DSM 45610</strain>
    </source>
</reference>
<gene>
    <name evidence="6" type="ORF">SAMN05444487_101183</name>
</gene>
<feature type="modified residue" description="N6-(pyridoxal phosphate)lysine" evidence="2 3">
    <location>
        <position position="40"/>
    </location>
</feature>
<dbReference type="STRING" id="1048340.SAMN05444487_101183"/>
<accession>A0A1H2QCX2</accession>
<dbReference type="PIRSF" id="PIRSF004848">
    <property type="entry name" value="YBL036c_PLPDEIII"/>
    <property type="match status" value="1"/>
</dbReference>
<proteinExistence type="inferred from homology"/>
<dbReference type="Gene3D" id="3.20.20.10">
    <property type="entry name" value="Alanine racemase"/>
    <property type="match status" value="1"/>
</dbReference>
<protein>
    <recommendedName>
        <fullName evidence="2">Pyridoxal phosphate homeostasis protein</fullName>
        <shortName evidence="2">PLP homeostasis protein</shortName>
    </recommendedName>
</protein>
<evidence type="ECO:0000256" key="4">
    <source>
        <dbReference type="RuleBase" id="RU004514"/>
    </source>
</evidence>